<dbReference type="Pfam" id="PF16344">
    <property type="entry name" value="FecR_C"/>
    <property type="match status" value="1"/>
</dbReference>
<dbReference type="InterPro" id="IPR012373">
    <property type="entry name" value="Ferrdict_sens_TM"/>
</dbReference>
<dbReference type="EMBL" id="JBHMEW010000046">
    <property type="protein sequence ID" value="MFB9211277.1"/>
    <property type="molecule type" value="Genomic_DNA"/>
</dbReference>
<keyword evidence="1" id="KW-1133">Transmembrane helix</keyword>
<organism evidence="4 5">
    <name type="scientific">Echinicola jeungdonensis</name>
    <dbReference type="NCBI Taxonomy" id="709343"/>
    <lineage>
        <taxon>Bacteria</taxon>
        <taxon>Pseudomonadati</taxon>
        <taxon>Bacteroidota</taxon>
        <taxon>Cytophagia</taxon>
        <taxon>Cytophagales</taxon>
        <taxon>Cyclobacteriaceae</taxon>
        <taxon>Echinicola</taxon>
    </lineage>
</organism>
<dbReference type="PIRSF" id="PIRSF018266">
    <property type="entry name" value="FecR"/>
    <property type="match status" value="1"/>
</dbReference>
<dbReference type="InterPro" id="IPR006860">
    <property type="entry name" value="FecR"/>
</dbReference>
<proteinExistence type="predicted"/>
<feature type="domain" description="FecR protein" evidence="2">
    <location>
        <begin position="141"/>
        <end position="227"/>
    </location>
</feature>
<feature type="transmembrane region" description="Helical" evidence="1">
    <location>
        <begin position="97"/>
        <end position="118"/>
    </location>
</feature>
<dbReference type="RefSeq" id="WP_290247306.1">
    <property type="nucleotide sequence ID" value="NZ_JAUFQT010000001.1"/>
</dbReference>
<dbReference type="PANTHER" id="PTHR30273">
    <property type="entry name" value="PERIPLASMIC SIGNAL SENSOR AND SIGMA FACTOR ACTIVATOR FECR-RELATED"/>
    <property type="match status" value="1"/>
</dbReference>
<sequence>MKKYSEFEIEDFLVDEFFVRWAKSSNKEEEHFWQRWMENNPEKRGTVMEAFYIINSLNYKDELKVSDQEHIDLFESILSHDLEEDEKEPKGRKQRNVFLALRRIAAVILVFFCAYFGFKTMFPSSKGTPEKVEQIVKVNPAGQKSQMKLSDGTIVHLNSESKLTFPKKFNDSIRYVALEGEAFFEVEENKEKPFIVQVDGIEIKVLGTSFNVKKEEEVSVALVSGKVAVKDTKGKEVLLSPNEMVTYQKDGEYSKSGFDPFETIGWKDKYLVFRGDDFLEVKRKLEKWYGVEIIRERPLQKDWSYTGQYYHETLERVLEGISATSEFEYKIDKNQVIINPNP</sequence>
<gene>
    <name evidence="4" type="ORF">ACFFUR_05620</name>
</gene>
<evidence type="ECO:0000313" key="4">
    <source>
        <dbReference type="EMBL" id="MFB9211277.1"/>
    </source>
</evidence>
<evidence type="ECO:0000259" key="2">
    <source>
        <dbReference type="Pfam" id="PF04773"/>
    </source>
</evidence>
<reference evidence="4 5" key="1">
    <citation type="submission" date="2024-09" db="EMBL/GenBank/DDBJ databases">
        <authorList>
            <person name="Sun Q."/>
            <person name="Mori K."/>
        </authorList>
    </citation>
    <scope>NUCLEOTIDE SEQUENCE [LARGE SCALE GENOMIC DNA]</scope>
    <source>
        <strain evidence="4 5">CECT 7682</strain>
    </source>
</reference>
<accession>A0ABV5J373</accession>
<feature type="domain" description="Protein FecR C-terminal" evidence="3">
    <location>
        <begin position="270"/>
        <end position="338"/>
    </location>
</feature>
<keyword evidence="5" id="KW-1185">Reference proteome</keyword>
<evidence type="ECO:0000259" key="3">
    <source>
        <dbReference type="Pfam" id="PF16344"/>
    </source>
</evidence>
<comment type="caution">
    <text evidence="4">The sequence shown here is derived from an EMBL/GenBank/DDBJ whole genome shotgun (WGS) entry which is preliminary data.</text>
</comment>
<dbReference type="Gene3D" id="2.60.120.1440">
    <property type="match status" value="1"/>
</dbReference>
<dbReference type="InterPro" id="IPR032508">
    <property type="entry name" value="FecR_C"/>
</dbReference>
<evidence type="ECO:0000256" key="1">
    <source>
        <dbReference type="SAM" id="Phobius"/>
    </source>
</evidence>
<keyword evidence="1" id="KW-0472">Membrane</keyword>
<dbReference type="Proteomes" id="UP001589654">
    <property type="component" value="Unassembled WGS sequence"/>
</dbReference>
<protein>
    <submittedName>
        <fullName evidence="4">FecR family protein</fullName>
    </submittedName>
</protein>
<dbReference type="Pfam" id="PF04773">
    <property type="entry name" value="FecR"/>
    <property type="match status" value="1"/>
</dbReference>
<evidence type="ECO:0000313" key="5">
    <source>
        <dbReference type="Proteomes" id="UP001589654"/>
    </source>
</evidence>
<name>A0ABV5J373_9BACT</name>
<dbReference type="Gene3D" id="3.55.50.30">
    <property type="match status" value="1"/>
</dbReference>
<keyword evidence="1" id="KW-0812">Transmembrane</keyword>
<dbReference type="PANTHER" id="PTHR30273:SF2">
    <property type="entry name" value="PROTEIN FECR"/>
    <property type="match status" value="1"/>
</dbReference>